<sequence>MRERWSDAVDDVLDGDLAVMLAYRTPARGVVLTPMTNFALRDRQAGTVTLATSLGMWKKLDRMRKDPHVALAFHTRRHGYGSRPEYVLVQGKASFSWRPDRVWLESIRDEWERFMGPR</sequence>
<comment type="caution">
    <text evidence="1">The sequence shown here is derived from an EMBL/GenBank/DDBJ whole genome shotgun (WGS) entry which is preliminary data.</text>
</comment>
<dbReference type="SUPFAM" id="SSF50475">
    <property type="entry name" value="FMN-binding split barrel"/>
    <property type="match status" value="1"/>
</dbReference>
<feature type="non-terminal residue" evidence="1">
    <location>
        <position position="118"/>
    </location>
</feature>
<dbReference type="Proteomes" id="UP001597083">
    <property type="component" value="Unassembled WGS sequence"/>
</dbReference>
<evidence type="ECO:0000313" key="2">
    <source>
        <dbReference type="Proteomes" id="UP001597083"/>
    </source>
</evidence>
<keyword evidence="2" id="KW-1185">Reference proteome</keyword>
<dbReference type="InterPro" id="IPR012349">
    <property type="entry name" value="Split_barrel_FMN-bd"/>
</dbReference>
<accession>A0ABW3CIV4</accession>
<organism evidence="1 2">
    <name type="scientific">Actinomadura adrarensis</name>
    <dbReference type="NCBI Taxonomy" id="1819600"/>
    <lineage>
        <taxon>Bacteria</taxon>
        <taxon>Bacillati</taxon>
        <taxon>Actinomycetota</taxon>
        <taxon>Actinomycetes</taxon>
        <taxon>Streptosporangiales</taxon>
        <taxon>Thermomonosporaceae</taxon>
        <taxon>Actinomadura</taxon>
    </lineage>
</organism>
<protein>
    <submittedName>
        <fullName evidence="1">Pyridoxamine 5'-phosphate oxidase family protein</fullName>
    </submittedName>
</protein>
<dbReference type="EMBL" id="JBHTIR010002787">
    <property type="protein sequence ID" value="MFD0854230.1"/>
    <property type="molecule type" value="Genomic_DNA"/>
</dbReference>
<evidence type="ECO:0000313" key="1">
    <source>
        <dbReference type="EMBL" id="MFD0854230.1"/>
    </source>
</evidence>
<name>A0ABW3CIV4_9ACTN</name>
<dbReference type="Gene3D" id="2.30.110.10">
    <property type="entry name" value="Electron Transport, Fmn-binding Protein, Chain A"/>
    <property type="match status" value="1"/>
</dbReference>
<reference evidence="2" key="1">
    <citation type="journal article" date="2019" name="Int. J. Syst. Evol. Microbiol.">
        <title>The Global Catalogue of Microorganisms (GCM) 10K type strain sequencing project: providing services to taxonomists for standard genome sequencing and annotation.</title>
        <authorList>
            <consortium name="The Broad Institute Genomics Platform"/>
            <consortium name="The Broad Institute Genome Sequencing Center for Infectious Disease"/>
            <person name="Wu L."/>
            <person name="Ma J."/>
        </authorList>
    </citation>
    <scope>NUCLEOTIDE SEQUENCE [LARGE SCALE GENOMIC DNA]</scope>
    <source>
        <strain evidence="2">JCM 31696</strain>
    </source>
</reference>
<proteinExistence type="predicted"/>
<gene>
    <name evidence="1" type="ORF">ACFQ07_18475</name>
</gene>